<comment type="caution">
    <text evidence="5">The sequence shown here is derived from an EMBL/GenBank/DDBJ whole genome shotgun (WGS) entry which is preliminary data.</text>
</comment>
<sequence length="252" mass="28228">MPVECKEIVVGVIDNEYYTCVGLQQELFRTSPEGYKLLVVYGSTVKDLFNILEKHESKLPHPHIVLLDRVLSDESTVSDNVQALRAKDIPVLVISNSPTPVTTRQAYSAGASGVVHKQRSTEQLVSDIFDVIKGKIIYTKEFALAIKASEEYIDAKLSPREIETLALYSLGYSMNETGDRLDISAGTVKTNLGRIRQKYLKVGRDAEGFANIRRRAYEDGLITYEVFLRALKDEIYNVVDGEERVLDADHLG</sequence>
<dbReference type="InterPro" id="IPR000792">
    <property type="entry name" value="Tscrpt_reg_LuxR_C"/>
</dbReference>
<feature type="domain" description="HTH luxR-type" evidence="3">
    <location>
        <begin position="150"/>
        <end position="216"/>
    </location>
</feature>
<name>A0A4Y4DNB5_GLUUR</name>
<organism evidence="5 6">
    <name type="scientific">Glutamicibacter uratoxydans</name>
    <name type="common">Arthrobacter uratoxydans</name>
    <dbReference type="NCBI Taxonomy" id="43667"/>
    <lineage>
        <taxon>Bacteria</taxon>
        <taxon>Bacillati</taxon>
        <taxon>Actinomycetota</taxon>
        <taxon>Actinomycetes</taxon>
        <taxon>Micrococcales</taxon>
        <taxon>Micrococcaceae</taxon>
        <taxon>Glutamicibacter</taxon>
    </lineage>
</organism>
<dbReference type="SMART" id="SM00421">
    <property type="entry name" value="HTH_LUXR"/>
    <property type="match status" value="1"/>
</dbReference>
<dbReference type="GO" id="GO:0006355">
    <property type="term" value="P:regulation of DNA-templated transcription"/>
    <property type="evidence" value="ECO:0007669"/>
    <property type="project" value="InterPro"/>
</dbReference>
<evidence type="ECO:0000313" key="5">
    <source>
        <dbReference type="EMBL" id="GED06097.1"/>
    </source>
</evidence>
<feature type="modified residue" description="4-aspartylphosphate" evidence="2">
    <location>
        <position position="68"/>
    </location>
</feature>
<dbReference type="InterPro" id="IPR036388">
    <property type="entry name" value="WH-like_DNA-bd_sf"/>
</dbReference>
<evidence type="ECO:0008006" key="7">
    <source>
        <dbReference type="Google" id="ProtNLM"/>
    </source>
</evidence>
<dbReference type="Gene3D" id="1.10.10.10">
    <property type="entry name" value="Winged helix-like DNA-binding domain superfamily/Winged helix DNA-binding domain"/>
    <property type="match status" value="1"/>
</dbReference>
<dbReference type="PROSITE" id="PS50110">
    <property type="entry name" value="RESPONSE_REGULATORY"/>
    <property type="match status" value="1"/>
</dbReference>
<dbReference type="PRINTS" id="PR00038">
    <property type="entry name" value="HTHLUXR"/>
</dbReference>
<evidence type="ECO:0000256" key="1">
    <source>
        <dbReference type="ARBA" id="ARBA00023125"/>
    </source>
</evidence>
<dbReference type="EMBL" id="BJNY01000008">
    <property type="protein sequence ID" value="GED06097.1"/>
    <property type="molecule type" value="Genomic_DNA"/>
</dbReference>
<dbReference type="SUPFAM" id="SSF52172">
    <property type="entry name" value="CheY-like"/>
    <property type="match status" value="1"/>
</dbReference>
<dbReference type="GO" id="GO:0003677">
    <property type="term" value="F:DNA binding"/>
    <property type="evidence" value="ECO:0007669"/>
    <property type="project" value="UniProtKB-KW"/>
</dbReference>
<dbReference type="PROSITE" id="PS50043">
    <property type="entry name" value="HTH_LUXR_2"/>
    <property type="match status" value="1"/>
</dbReference>
<dbReference type="GO" id="GO:0000160">
    <property type="term" value="P:phosphorelay signal transduction system"/>
    <property type="evidence" value="ECO:0007669"/>
    <property type="project" value="InterPro"/>
</dbReference>
<dbReference type="SUPFAM" id="SSF46894">
    <property type="entry name" value="C-terminal effector domain of the bipartite response regulators"/>
    <property type="match status" value="1"/>
</dbReference>
<dbReference type="InterPro" id="IPR001789">
    <property type="entry name" value="Sig_transdc_resp-reg_receiver"/>
</dbReference>
<evidence type="ECO:0000256" key="2">
    <source>
        <dbReference type="PROSITE-ProRule" id="PRU00169"/>
    </source>
</evidence>
<dbReference type="InterPro" id="IPR051015">
    <property type="entry name" value="EvgA-like"/>
</dbReference>
<proteinExistence type="predicted"/>
<dbReference type="OrthoDB" id="3171335at2"/>
<keyword evidence="6" id="KW-1185">Reference proteome</keyword>
<dbReference type="InterPro" id="IPR016032">
    <property type="entry name" value="Sig_transdc_resp-reg_C-effctor"/>
</dbReference>
<evidence type="ECO:0000259" key="4">
    <source>
        <dbReference type="PROSITE" id="PS50110"/>
    </source>
</evidence>
<dbReference type="CDD" id="cd06170">
    <property type="entry name" value="LuxR_C_like"/>
    <property type="match status" value="1"/>
</dbReference>
<dbReference type="Gene3D" id="3.40.50.2300">
    <property type="match status" value="1"/>
</dbReference>
<dbReference type="AlphaFoldDB" id="A0A4Y4DNB5"/>
<feature type="domain" description="Response regulatory" evidence="4">
    <location>
        <begin position="9"/>
        <end position="132"/>
    </location>
</feature>
<keyword evidence="2" id="KW-0597">Phosphoprotein</keyword>
<dbReference type="PANTHER" id="PTHR45566">
    <property type="entry name" value="HTH-TYPE TRANSCRIPTIONAL REGULATOR YHJB-RELATED"/>
    <property type="match status" value="1"/>
</dbReference>
<dbReference type="Pfam" id="PF00196">
    <property type="entry name" value="GerE"/>
    <property type="match status" value="1"/>
</dbReference>
<dbReference type="RefSeq" id="WP_141363803.1">
    <property type="nucleotide sequence ID" value="NZ_BAAAJL010000003.1"/>
</dbReference>
<dbReference type="Proteomes" id="UP000316612">
    <property type="component" value="Unassembled WGS sequence"/>
</dbReference>
<accession>A0A4Y4DNB5</accession>
<evidence type="ECO:0000259" key="3">
    <source>
        <dbReference type="PROSITE" id="PS50043"/>
    </source>
</evidence>
<dbReference type="PANTHER" id="PTHR45566:SF1">
    <property type="entry name" value="HTH-TYPE TRANSCRIPTIONAL REGULATOR YHJB-RELATED"/>
    <property type="match status" value="1"/>
</dbReference>
<evidence type="ECO:0000313" key="6">
    <source>
        <dbReference type="Proteomes" id="UP000316612"/>
    </source>
</evidence>
<gene>
    <name evidence="5" type="ORF">AUR04nite_16290</name>
</gene>
<protein>
    <recommendedName>
        <fullName evidence="7">DNA-binding response regulator</fullName>
    </recommendedName>
</protein>
<dbReference type="InterPro" id="IPR011006">
    <property type="entry name" value="CheY-like_superfamily"/>
</dbReference>
<keyword evidence="1" id="KW-0238">DNA-binding</keyword>
<reference evidence="5 6" key="1">
    <citation type="submission" date="2019-06" db="EMBL/GenBank/DDBJ databases">
        <title>Whole genome shotgun sequence of Glutamicibacter uratoxydans NBRC 15515.</title>
        <authorList>
            <person name="Hosoyama A."/>
            <person name="Uohara A."/>
            <person name="Ohji S."/>
            <person name="Ichikawa N."/>
        </authorList>
    </citation>
    <scope>NUCLEOTIDE SEQUENCE [LARGE SCALE GENOMIC DNA]</scope>
    <source>
        <strain evidence="5 6">NBRC 15515</strain>
    </source>
</reference>